<dbReference type="Pfam" id="PF06450">
    <property type="entry name" value="NhaB"/>
    <property type="match status" value="1"/>
</dbReference>
<evidence type="ECO:0000256" key="12">
    <source>
        <dbReference type="ARBA" id="ARBA00023201"/>
    </source>
</evidence>
<dbReference type="NCBIfam" id="NF007093">
    <property type="entry name" value="PRK09547.1"/>
    <property type="match status" value="1"/>
</dbReference>
<keyword evidence="3 13" id="KW-0813">Transport</keyword>
<feature type="transmembrane region" description="Helical" evidence="13">
    <location>
        <begin position="129"/>
        <end position="146"/>
    </location>
</feature>
<feature type="transmembrane region" description="Helical" evidence="13">
    <location>
        <begin position="243"/>
        <end position="263"/>
    </location>
</feature>
<evidence type="ECO:0000256" key="6">
    <source>
        <dbReference type="ARBA" id="ARBA00022519"/>
    </source>
</evidence>
<feature type="transmembrane region" description="Helical" evidence="13">
    <location>
        <begin position="20"/>
        <end position="39"/>
    </location>
</feature>
<dbReference type="OrthoDB" id="5288732at2"/>
<keyword evidence="10 13" id="KW-0406">Ion transport</keyword>
<keyword evidence="8 13" id="KW-1133">Transmembrane helix</keyword>
<evidence type="ECO:0000313" key="14">
    <source>
        <dbReference type="EMBL" id="TQV75582.1"/>
    </source>
</evidence>
<evidence type="ECO:0000256" key="11">
    <source>
        <dbReference type="ARBA" id="ARBA00023136"/>
    </source>
</evidence>
<comment type="function">
    <text evidence="13">Na(+)/H(+) antiporter that extrudes sodium in exchange for external protons.</text>
</comment>
<proteinExistence type="inferred from homology"/>
<name>A0A545TEC9_9GAMM</name>
<keyword evidence="5 13" id="KW-1003">Cell membrane</keyword>
<evidence type="ECO:0000256" key="8">
    <source>
        <dbReference type="ARBA" id="ARBA00022989"/>
    </source>
</evidence>
<evidence type="ECO:0000256" key="3">
    <source>
        <dbReference type="ARBA" id="ARBA00022448"/>
    </source>
</evidence>
<dbReference type="RefSeq" id="WP_142942196.1">
    <property type="nucleotide sequence ID" value="NZ_VIKR01000002.1"/>
</dbReference>
<dbReference type="Proteomes" id="UP000317839">
    <property type="component" value="Unassembled WGS sequence"/>
</dbReference>
<dbReference type="HAMAP" id="MF_01599">
    <property type="entry name" value="NhaB"/>
    <property type="match status" value="1"/>
</dbReference>
<feature type="transmembrane region" description="Helical" evidence="13">
    <location>
        <begin position="152"/>
        <end position="169"/>
    </location>
</feature>
<dbReference type="GO" id="GO:0005886">
    <property type="term" value="C:plasma membrane"/>
    <property type="evidence" value="ECO:0007669"/>
    <property type="project" value="UniProtKB-SubCell"/>
</dbReference>
<keyword evidence="4 13" id="KW-0050">Antiport</keyword>
<keyword evidence="11 13" id="KW-0472">Membrane</keyword>
<feature type="transmembrane region" description="Helical" evidence="13">
    <location>
        <begin position="96"/>
        <end position="117"/>
    </location>
</feature>
<evidence type="ECO:0000313" key="15">
    <source>
        <dbReference type="Proteomes" id="UP000317839"/>
    </source>
</evidence>
<comment type="similarity">
    <text evidence="2 13">Belongs to the NhaB Na(+)/H(+) (TC 2.A.34) antiporter family.</text>
</comment>
<keyword evidence="12 13" id="KW-0739">Sodium transport</keyword>
<evidence type="ECO:0000256" key="10">
    <source>
        <dbReference type="ARBA" id="ARBA00023065"/>
    </source>
</evidence>
<evidence type="ECO:0000256" key="9">
    <source>
        <dbReference type="ARBA" id="ARBA00023053"/>
    </source>
</evidence>
<comment type="catalytic activity">
    <reaction evidence="13">
        <text>2 Na(+)(in) + 3 H(+)(out) = 2 Na(+)(out) + 3 H(+)(in)</text>
        <dbReference type="Rhea" id="RHEA:29247"/>
        <dbReference type="ChEBI" id="CHEBI:15378"/>
        <dbReference type="ChEBI" id="CHEBI:29101"/>
    </reaction>
</comment>
<evidence type="ECO:0000256" key="7">
    <source>
        <dbReference type="ARBA" id="ARBA00022692"/>
    </source>
</evidence>
<comment type="caution">
    <text evidence="14">The sequence shown here is derived from an EMBL/GenBank/DDBJ whole genome shotgun (WGS) entry which is preliminary data.</text>
</comment>
<comment type="subcellular location">
    <subcellularLocation>
        <location evidence="1 13">Cell membrane</location>
        <topology evidence="1 13">Multi-pass membrane protein</topology>
    </subcellularLocation>
</comment>
<accession>A0A545TEC9</accession>
<evidence type="ECO:0000256" key="13">
    <source>
        <dbReference type="HAMAP-Rule" id="MF_01599"/>
    </source>
</evidence>
<keyword evidence="7 13" id="KW-0812">Transmembrane</keyword>
<dbReference type="PANTHER" id="PTHR43302">
    <property type="entry name" value="TRANSPORTER ARSB-RELATED"/>
    <property type="match status" value="1"/>
</dbReference>
<dbReference type="PANTHER" id="PTHR43302:SF1">
    <property type="entry name" value="NA(+)_H(+) ANTIPORTER NHAB"/>
    <property type="match status" value="1"/>
</dbReference>
<dbReference type="InterPro" id="IPR004671">
    <property type="entry name" value="Na+/H+_antiporter_NhaB"/>
</dbReference>
<keyword evidence="9 13" id="KW-0915">Sodium</keyword>
<keyword evidence="15" id="KW-1185">Reference proteome</keyword>
<feature type="transmembrane region" description="Helical" evidence="13">
    <location>
        <begin position="396"/>
        <end position="420"/>
    </location>
</feature>
<dbReference type="AlphaFoldDB" id="A0A545TEC9"/>
<evidence type="ECO:0000256" key="2">
    <source>
        <dbReference type="ARBA" id="ARBA00006036"/>
    </source>
</evidence>
<keyword evidence="6" id="KW-0997">Cell inner membrane</keyword>
<evidence type="ECO:0000256" key="1">
    <source>
        <dbReference type="ARBA" id="ARBA00004651"/>
    </source>
</evidence>
<reference evidence="14 15" key="1">
    <citation type="submission" date="2019-06" db="EMBL/GenBank/DDBJ databases">
        <title>Draft genome of Aliikangiella marina GYP-15.</title>
        <authorList>
            <person name="Wang G."/>
        </authorList>
    </citation>
    <scope>NUCLEOTIDE SEQUENCE [LARGE SCALE GENOMIC DNA]</scope>
    <source>
        <strain evidence="14 15">GYP-15</strain>
    </source>
</reference>
<gene>
    <name evidence="13 14" type="primary">nhaB</name>
    <name evidence="14" type="ORF">FLL45_11760</name>
</gene>
<organism evidence="14 15">
    <name type="scientific">Aliikangiella marina</name>
    <dbReference type="NCBI Taxonomy" id="1712262"/>
    <lineage>
        <taxon>Bacteria</taxon>
        <taxon>Pseudomonadati</taxon>
        <taxon>Pseudomonadota</taxon>
        <taxon>Gammaproteobacteria</taxon>
        <taxon>Oceanospirillales</taxon>
        <taxon>Pleioneaceae</taxon>
        <taxon>Aliikangiella</taxon>
    </lineage>
</organism>
<evidence type="ECO:0000256" key="5">
    <source>
        <dbReference type="ARBA" id="ARBA00022475"/>
    </source>
</evidence>
<comment type="caution">
    <text evidence="13">Lacks conserved residue(s) required for the propagation of feature annotation.</text>
</comment>
<feature type="transmembrane region" description="Helical" evidence="13">
    <location>
        <begin position="353"/>
        <end position="376"/>
    </location>
</feature>
<protein>
    <recommendedName>
        <fullName evidence="13">Na(+)/H(+) antiporter NhaB</fullName>
    </recommendedName>
    <alternativeName>
        <fullName evidence="13">Sodium/proton antiporter NhaB</fullName>
    </alternativeName>
</protein>
<dbReference type="EMBL" id="VIKR01000002">
    <property type="protein sequence ID" value="TQV75582.1"/>
    <property type="molecule type" value="Genomic_DNA"/>
</dbReference>
<sequence>MSHSLPKAFVENFLGNAPVWYKFTIFAFLVINPIVAFMINKYVAGWLLIIEFIFTLTMALKCYPLLPGGLLAIQSVFIGLTSPETVMHEVEGALDVILLLMFMVAGIYFMKDLLLFIFTKMLLGIRSKVVLSLLFSLVAAFLSAFLDALTVTAVVIAVAVGFYGIYHTVASGKKFTSDHDHGTDDEIHDLHREDLDAFRSFLRSLVMHAAVGTALGGVCTLVGEPQNLLIASKASWEFSEFFIRMSPVTMPVLAAGLITVVVLEKTSWFGYGQILPEKVRHVMEEYAEYEAGQRTSKDKAALVAQAITGIWLIIALGLHLAEVGLIGLSVIVLATAMCGINEEHQIGHAFEEALPFTALLTVFFAIVGVIADQALFKPITDAVLAMEGDTQVAMFYIANGVLSMISDNVFVATVYINEVAKAALDGTISREVFDMLAVAINTGTNIPSVATPNGQAAFLFLLTSALAPLIRLSYVKMVIMAFPYTIVMSLVGLVMVMTTLKPQTDAMTENGTITQHSIEQLCTAMSGEWKNDACILDGANRASH</sequence>
<evidence type="ECO:0000256" key="4">
    <source>
        <dbReference type="ARBA" id="ARBA00022449"/>
    </source>
</evidence>
<feature type="transmembrane region" description="Helical" evidence="13">
    <location>
        <begin position="481"/>
        <end position="500"/>
    </location>
</feature>
<dbReference type="GO" id="GO:0015385">
    <property type="term" value="F:sodium:proton antiporter activity"/>
    <property type="evidence" value="ECO:0007669"/>
    <property type="project" value="InterPro"/>
</dbReference>